<dbReference type="EMBL" id="CM039426">
    <property type="protein sequence ID" value="KAI4355982.1"/>
    <property type="molecule type" value="Genomic_DNA"/>
</dbReference>
<comment type="caution">
    <text evidence="1">The sequence shown here is derived from an EMBL/GenBank/DDBJ whole genome shotgun (WGS) entry which is preliminary data.</text>
</comment>
<protein>
    <submittedName>
        <fullName evidence="1">Uncharacterized protein</fullName>
    </submittedName>
</protein>
<gene>
    <name evidence="1" type="ORF">L6164_000036</name>
</gene>
<evidence type="ECO:0000313" key="1">
    <source>
        <dbReference type="EMBL" id="KAI4355982.1"/>
    </source>
</evidence>
<evidence type="ECO:0000313" key="2">
    <source>
        <dbReference type="Proteomes" id="UP000828941"/>
    </source>
</evidence>
<proteinExistence type="predicted"/>
<accession>A0ACB9Q7G8</accession>
<organism evidence="1 2">
    <name type="scientific">Bauhinia variegata</name>
    <name type="common">Purple orchid tree</name>
    <name type="synonym">Phanera variegata</name>
    <dbReference type="NCBI Taxonomy" id="167791"/>
    <lineage>
        <taxon>Eukaryota</taxon>
        <taxon>Viridiplantae</taxon>
        <taxon>Streptophyta</taxon>
        <taxon>Embryophyta</taxon>
        <taxon>Tracheophyta</taxon>
        <taxon>Spermatophyta</taxon>
        <taxon>Magnoliopsida</taxon>
        <taxon>eudicotyledons</taxon>
        <taxon>Gunneridae</taxon>
        <taxon>Pentapetalae</taxon>
        <taxon>rosids</taxon>
        <taxon>fabids</taxon>
        <taxon>Fabales</taxon>
        <taxon>Fabaceae</taxon>
        <taxon>Cercidoideae</taxon>
        <taxon>Cercideae</taxon>
        <taxon>Bauhiniinae</taxon>
        <taxon>Bauhinia</taxon>
    </lineage>
</organism>
<keyword evidence="2" id="KW-1185">Reference proteome</keyword>
<name>A0ACB9Q7G8_BAUVA</name>
<dbReference type="Proteomes" id="UP000828941">
    <property type="component" value="Chromosome 1"/>
</dbReference>
<reference evidence="1 2" key="1">
    <citation type="journal article" date="2022" name="DNA Res.">
        <title>Chromosomal-level genome assembly of the orchid tree Bauhinia variegata (Leguminosae; Cercidoideae) supports the allotetraploid origin hypothesis of Bauhinia.</title>
        <authorList>
            <person name="Zhong Y."/>
            <person name="Chen Y."/>
            <person name="Zheng D."/>
            <person name="Pang J."/>
            <person name="Liu Y."/>
            <person name="Luo S."/>
            <person name="Meng S."/>
            <person name="Qian L."/>
            <person name="Wei D."/>
            <person name="Dai S."/>
            <person name="Zhou R."/>
        </authorList>
    </citation>
    <scope>NUCLEOTIDE SEQUENCE [LARGE SCALE GENOMIC DNA]</scope>
    <source>
        <strain evidence="1">BV-YZ2020</strain>
    </source>
</reference>
<sequence>MSPAVSKTSSCREYKIKDMSLADFGRLEISLAEVEIAGLMSCRSEFGPSQPLKGVRISGCLHMTIQTAMLIESLTARGAQAPVVQLQRSLYSRPRRRRYSARLRFRLCLERRDTGRILVVRGQGTRLGPRWWARYDC</sequence>